<evidence type="ECO:0000256" key="2">
    <source>
        <dbReference type="ARBA" id="ARBA00008834"/>
    </source>
</evidence>
<dbReference type="Gene3D" id="2.160.20.10">
    <property type="entry name" value="Single-stranded right-handed beta-helix, Pectin lyase-like"/>
    <property type="match status" value="1"/>
</dbReference>
<gene>
    <name evidence="12" type="ORF">CU098_011748</name>
</gene>
<keyword evidence="9" id="KW-0961">Cell wall biogenesis/degradation</keyword>
<feature type="chain" id="PRO_5017000128" description="Exopolygalacturonase rpg16" evidence="11">
    <location>
        <begin position="20"/>
        <end position="379"/>
    </location>
</feature>
<evidence type="ECO:0000256" key="11">
    <source>
        <dbReference type="SAM" id="SignalP"/>
    </source>
</evidence>
<keyword evidence="6" id="KW-1015">Disulfide bond</keyword>
<name>A0A367KQY7_RHIST</name>
<sequence>MVSFVSLTFALALLVTTQASTTCTVTKDQSGDDSLSIASAFTTCANGGTVVFEKGVNYTMNSLVSLQNVNNVKIKFLANVYLPSYTPNKYNKDGAYFLIGGSNITWDGHRTGTFIGGGQTWWDALDKTAPTLFRIEATHSTFRRFNILNSPRAHMRVKNSDGVTLDGLYFYTASSNEKLPKNTDALDISSSKNIVFKNSNITIGDDCVAINDDTYNITVSDITCAGGHGFSIGSLGKNKSTNHVGGISFRDSTCNGCENGVRIKTWAGGFGSVTDIKFENVALNNVDNPVLITTHYCDDNAMQYCNGNDSYSLNISDVFIKNIRGSVSNLGQPIVNVNCSVLSSCTGFTLSKIDITASNNTKPNVCEYLEGSDKISYCK</sequence>
<organism evidence="12 13">
    <name type="scientific">Rhizopus stolonifer</name>
    <name type="common">Rhizopus nigricans</name>
    <dbReference type="NCBI Taxonomy" id="4846"/>
    <lineage>
        <taxon>Eukaryota</taxon>
        <taxon>Fungi</taxon>
        <taxon>Fungi incertae sedis</taxon>
        <taxon>Mucoromycota</taxon>
        <taxon>Mucoromycotina</taxon>
        <taxon>Mucoromycetes</taxon>
        <taxon>Mucorales</taxon>
        <taxon>Mucorineae</taxon>
        <taxon>Rhizopodaceae</taxon>
        <taxon>Rhizopus</taxon>
    </lineage>
</organism>
<evidence type="ECO:0000256" key="6">
    <source>
        <dbReference type="ARBA" id="ARBA00023157"/>
    </source>
</evidence>
<dbReference type="OrthoDB" id="187139at2759"/>
<dbReference type="GO" id="GO:0005975">
    <property type="term" value="P:carbohydrate metabolic process"/>
    <property type="evidence" value="ECO:0007669"/>
    <property type="project" value="InterPro"/>
</dbReference>
<protein>
    <recommendedName>
        <fullName evidence="14">Exopolygalacturonase rpg16</fullName>
    </recommendedName>
</protein>
<comment type="caution">
    <text evidence="12">The sequence shown here is derived from an EMBL/GenBank/DDBJ whole genome shotgun (WGS) entry which is preliminary data.</text>
</comment>
<dbReference type="InterPro" id="IPR012334">
    <property type="entry name" value="Pectin_lyas_fold"/>
</dbReference>
<dbReference type="STRING" id="4846.A0A367KQY7"/>
<evidence type="ECO:0000256" key="5">
    <source>
        <dbReference type="ARBA" id="ARBA00022801"/>
    </source>
</evidence>
<evidence type="ECO:0000313" key="13">
    <source>
        <dbReference type="Proteomes" id="UP000253551"/>
    </source>
</evidence>
<proteinExistence type="inferred from homology"/>
<evidence type="ECO:0008006" key="14">
    <source>
        <dbReference type="Google" id="ProtNLM"/>
    </source>
</evidence>
<dbReference type="PANTHER" id="PTHR31736">
    <property type="match status" value="1"/>
</dbReference>
<dbReference type="GO" id="GO:0071555">
    <property type="term" value="P:cell wall organization"/>
    <property type="evidence" value="ECO:0007669"/>
    <property type="project" value="UniProtKB-KW"/>
</dbReference>
<dbReference type="Proteomes" id="UP000253551">
    <property type="component" value="Unassembled WGS sequence"/>
</dbReference>
<feature type="signal peptide" evidence="11">
    <location>
        <begin position="1"/>
        <end position="19"/>
    </location>
</feature>
<evidence type="ECO:0000256" key="8">
    <source>
        <dbReference type="ARBA" id="ARBA00023295"/>
    </source>
</evidence>
<dbReference type="GO" id="GO:0004650">
    <property type="term" value="F:polygalacturonase activity"/>
    <property type="evidence" value="ECO:0007669"/>
    <property type="project" value="InterPro"/>
</dbReference>
<evidence type="ECO:0000256" key="4">
    <source>
        <dbReference type="ARBA" id="ARBA00022729"/>
    </source>
</evidence>
<keyword evidence="3" id="KW-0964">Secreted</keyword>
<dbReference type="EMBL" id="PJQM01000630">
    <property type="protein sequence ID" value="RCI04613.1"/>
    <property type="molecule type" value="Genomic_DNA"/>
</dbReference>
<evidence type="ECO:0000313" key="12">
    <source>
        <dbReference type="EMBL" id="RCI04613.1"/>
    </source>
</evidence>
<evidence type="ECO:0000256" key="3">
    <source>
        <dbReference type="ARBA" id="ARBA00022525"/>
    </source>
</evidence>
<dbReference type="GO" id="GO:0046576">
    <property type="term" value="F:rhamnogalacturonan alpha-L-rhamnopyranosyl-(1-&gt;4)-alpha-D-galactopyranosyluronide lyase activity"/>
    <property type="evidence" value="ECO:0007669"/>
    <property type="project" value="UniProtKB-ARBA"/>
</dbReference>
<evidence type="ECO:0000256" key="10">
    <source>
        <dbReference type="RuleBase" id="RU361169"/>
    </source>
</evidence>
<comment type="similarity">
    <text evidence="2 10">Belongs to the glycosyl hydrolase 28 family.</text>
</comment>
<comment type="subcellular location">
    <subcellularLocation>
        <location evidence="1">Secreted</location>
    </subcellularLocation>
</comment>
<keyword evidence="7" id="KW-0325">Glycoprotein</keyword>
<accession>A0A367KQY7</accession>
<dbReference type="SUPFAM" id="SSF51126">
    <property type="entry name" value="Pectin lyase-like"/>
    <property type="match status" value="1"/>
</dbReference>
<dbReference type="AlphaFoldDB" id="A0A367KQY7"/>
<keyword evidence="8 10" id="KW-0326">Glycosidase</keyword>
<dbReference type="Pfam" id="PF00295">
    <property type="entry name" value="Glyco_hydro_28"/>
    <property type="match status" value="1"/>
</dbReference>
<keyword evidence="5 10" id="KW-0378">Hydrolase</keyword>
<dbReference type="InterPro" id="IPR011050">
    <property type="entry name" value="Pectin_lyase_fold/virulence"/>
</dbReference>
<evidence type="ECO:0000256" key="7">
    <source>
        <dbReference type="ARBA" id="ARBA00023180"/>
    </source>
</evidence>
<evidence type="ECO:0000256" key="9">
    <source>
        <dbReference type="ARBA" id="ARBA00023316"/>
    </source>
</evidence>
<evidence type="ECO:0000256" key="1">
    <source>
        <dbReference type="ARBA" id="ARBA00004613"/>
    </source>
</evidence>
<keyword evidence="4 11" id="KW-0732">Signal</keyword>
<keyword evidence="13" id="KW-1185">Reference proteome</keyword>
<reference evidence="12 13" key="1">
    <citation type="journal article" date="2018" name="G3 (Bethesda)">
        <title>Phylogenetic and Phylogenomic Definition of Rhizopus Species.</title>
        <authorList>
            <person name="Gryganskyi A.P."/>
            <person name="Golan J."/>
            <person name="Dolatabadi S."/>
            <person name="Mondo S."/>
            <person name="Robb S."/>
            <person name="Idnurm A."/>
            <person name="Muszewska A."/>
            <person name="Steczkiewicz K."/>
            <person name="Masonjones S."/>
            <person name="Liao H.L."/>
            <person name="Gajdeczka M.T."/>
            <person name="Anike F."/>
            <person name="Vuek A."/>
            <person name="Anishchenko I.M."/>
            <person name="Voigt K."/>
            <person name="de Hoog G.S."/>
            <person name="Smith M.E."/>
            <person name="Heitman J."/>
            <person name="Vilgalys R."/>
            <person name="Stajich J.E."/>
        </authorList>
    </citation>
    <scope>NUCLEOTIDE SEQUENCE [LARGE SCALE GENOMIC DNA]</scope>
    <source>
        <strain evidence="12 13">LSU 92-RS-03</strain>
    </source>
</reference>
<dbReference type="GO" id="GO:0005576">
    <property type="term" value="C:extracellular region"/>
    <property type="evidence" value="ECO:0007669"/>
    <property type="project" value="UniProtKB-SubCell"/>
</dbReference>
<dbReference type="InterPro" id="IPR000743">
    <property type="entry name" value="Glyco_hydro_28"/>
</dbReference>
<dbReference type="PANTHER" id="PTHR31736:SF19">
    <property type="entry name" value="PECTIN LYASE SUPERFAMILY PROTEIN-RELATED"/>
    <property type="match status" value="1"/>
</dbReference>